<dbReference type="Proteomes" id="UP001163603">
    <property type="component" value="Chromosome 8"/>
</dbReference>
<name>A0ACC0YB01_9ROSI</name>
<evidence type="ECO:0000313" key="1">
    <source>
        <dbReference type="EMBL" id="KAJ0031508.1"/>
    </source>
</evidence>
<keyword evidence="2" id="KW-1185">Reference proteome</keyword>
<reference evidence="2" key="1">
    <citation type="journal article" date="2023" name="G3 (Bethesda)">
        <title>Genome assembly and association tests identify interacting loci associated with vigor, precocity, and sex in interspecific pistachio rootstocks.</title>
        <authorList>
            <person name="Palmer W."/>
            <person name="Jacygrad E."/>
            <person name="Sagayaradj S."/>
            <person name="Cavanaugh K."/>
            <person name="Han R."/>
            <person name="Bertier L."/>
            <person name="Beede B."/>
            <person name="Kafkas S."/>
            <person name="Golino D."/>
            <person name="Preece J."/>
            <person name="Michelmore R."/>
        </authorList>
    </citation>
    <scope>NUCLEOTIDE SEQUENCE [LARGE SCALE GENOMIC DNA]</scope>
</reference>
<evidence type="ECO:0000313" key="2">
    <source>
        <dbReference type="Proteomes" id="UP001163603"/>
    </source>
</evidence>
<sequence>MDFIILLKKPIITHHAIPIWTISQTHAYTLYNYTNDLSLCDYSIMKCSRWFLKVSYTLYNNKKFLDISNLLLWLI</sequence>
<accession>A0ACC0YB01</accession>
<comment type="caution">
    <text evidence="1">The sequence shown here is derived from an EMBL/GenBank/DDBJ whole genome shotgun (WGS) entry which is preliminary data.</text>
</comment>
<gene>
    <name evidence="1" type="ORF">Pint_14203</name>
</gene>
<organism evidence="1 2">
    <name type="scientific">Pistacia integerrima</name>
    <dbReference type="NCBI Taxonomy" id="434235"/>
    <lineage>
        <taxon>Eukaryota</taxon>
        <taxon>Viridiplantae</taxon>
        <taxon>Streptophyta</taxon>
        <taxon>Embryophyta</taxon>
        <taxon>Tracheophyta</taxon>
        <taxon>Spermatophyta</taxon>
        <taxon>Magnoliopsida</taxon>
        <taxon>eudicotyledons</taxon>
        <taxon>Gunneridae</taxon>
        <taxon>Pentapetalae</taxon>
        <taxon>rosids</taxon>
        <taxon>malvids</taxon>
        <taxon>Sapindales</taxon>
        <taxon>Anacardiaceae</taxon>
        <taxon>Pistacia</taxon>
    </lineage>
</organism>
<protein>
    <submittedName>
        <fullName evidence="1">Uncharacterized protein</fullName>
    </submittedName>
</protein>
<proteinExistence type="predicted"/>
<dbReference type="EMBL" id="CM047743">
    <property type="protein sequence ID" value="KAJ0031508.1"/>
    <property type="molecule type" value="Genomic_DNA"/>
</dbReference>